<sequence length="289" mass="31892">MHNPAAPVSANAVMNATTSQFAMLDATVTHDALRIEYQWLNAAPSAAPLAVFLHEGLGSIAMWREWPQQLCDQLGMRGLVYSRPGYGRSTPRPHDVVWPVDYLAIQAREILPALLDTLGVDAAQRKRMWLIGHSDGGSIALHYAALFPDQLAGAVVVAPHVFVEDISLQGIAQTRTAYEETELRERLSRYHDDVDSAFYGWSDIWSSPAFRTWNMVDALRAIRCPLFAVQGHDDHYGTMAHLDAIARQVPHAQLAKLVACGHSPHRDAPDALNAAITSFVAARRATKRD</sequence>
<dbReference type="InterPro" id="IPR029058">
    <property type="entry name" value="AB_hydrolase_fold"/>
</dbReference>
<dbReference type="GO" id="GO:0016020">
    <property type="term" value="C:membrane"/>
    <property type="evidence" value="ECO:0007669"/>
    <property type="project" value="TreeGrafter"/>
</dbReference>
<name>A0A1N6KWH0_9BURK</name>
<dbReference type="PANTHER" id="PTHR43798">
    <property type="entry name" value="MONOACYLGLYCEROL LIPASE"/>
    <property type="match status" value="1"/>
</dbReference>
<gene>
    <name evidence="2" type="ORF">SAMN05444165_5027</name>
</gene>
<dbReference type="AlphaFoldDB" id="A0A1N6KWH0"/>
<dbReference type="Proteomes" id="UP000185151">
    <property type="component" value="Unassembled WGS sequence"/>
</dbReference>
<dbReference type="InterPro" id="IPR000073">
    <property type="entry name" value="AB_hydrolase_1"/>
</dbReference>
<evidence type="ECO:0000313" key="3">
    <source>
        <dbReference type="Proteomes" id="UP000185151"/>
    </source>
</evidence>
<dbReference type="InterPro" id="IPR050266">
    <property type="entry name" value="AB_hydrolase_sf"/>
</dbReference>
<dbReference type="RefSeq" id="WP_074300080.1">
    <property type="nucleotide sequence ID" value="NZ_FSRU01000002.1"/>
</dbReference>
<evidence type="ECO:0000259" key="1">
    <source>
        <dbReference type="Pfam" id="PF12697"/>
    </source>
</evidence>
<dbReference type="PANTHER" id="PTHR43798:SF33">
    <property type="entry name" value="HYDROLASE, PUTATIVE (AFU_ORTHOLOGUE AFUA_2G14860)-RELATED"/>
    <property type="match status" value="1"/>
</dbReference>
<accession>A0A1N6KWH0</accession>
<reference evidence="2 3" key="1">
    <citation type="submission" date="2016-11" db="EMBL/GenBank/DDBJ databases">
        <authorList>
            <person name="Jaros S."/>
            <person name="Januszkiewicz K."/>
            <person name="Wedrychowicz H."/>
        </authorList>
    </citation>
    <scope>NUCLEOTIDE SEQUENCE [LARGE SCALE GENOMIC DNA]</scope>
    <source>
        <strain evidence="2 3">GAS95</strain>
    </source>
</reference>
<proteinExistence type="predicted"/>
<dbReference type="OrthoDB" id="135231at2"/>
<dbReference type="Pfam" id="PF12697">
    <property type="entry name" value="Abhydrolase_6"/>
    <property type="match status" value="1"/>
</dbReference>
<dbReference type="SUPFAM" id="SSF53474">
    <property type="entry name" value="alpha/beta-Hydrolases"/>
    <property type="match status" value="1"/>
</dbReference>
<dbReference type="Gene3D" id="3.40.50.1820">
    <property type="entry name" value="alpha/beta hydrolase"/>
    <property type="match status" value="1"/>
</dbReference>
<organism evidence="2 3">
    <name type="scientific">Paraburkholderia phenazinium</name>
    <dbReference type="NCBI Taxonomy" id="60549"/>
    <lineage>
        <taxon>Bacteria</taxon>
        <taxon>Pseudomonadati</taxon>
        <taxon>Pseudomonadota</taxon>
        <taxon>Betaproteobacteria</taxon>
        <taxon>Burkholderiales</taxon>
        <taxon>Burkholderiaceae</taxon>
        <taxon>Paraburkholderia</taxon>
    </lineage>
</organism>
<feature type="domain" description="AB hydrolase-1" evidence="1">
    <location>
        <begin position="51"/>
        <end position="275"/>
    </location>
</feature>
<keyword evidence="3" id="KW-1185">Reference proteome</keyword>
<dbReference type="EMBL" id="FSRU01000002">
    <property type="protein sequence ID" value="SIO60863.1"/>
    <property type="molecule type" value="Genomic_DNA"/>
</dbReference>
<protein>
    <submittedName>
        <fullName evidence="2">Pimeloyl-ACP methyl ester carboxylesterase</fullName>
    </submittedName>
</protein>
<evidence type="ECO:0000313" key="2">
    <source>
        <dbReference type="EMBL" id="SIO60863.1"/>
    </source>
</evidence>